<feature type="domain" description="PilZ" evidence="1">
    <location>
        <begin position="111"/>
        <end position="197"/>
    </location>
</feature>
<feature type="domain" description="PilZ" evidence="1">
    <location>
        <begin position="20"/>
        <end position="100"/>
    </location>
</feature>
<dbReference type="RefSeq" id="WP_160605201.1">
    <property type="nucleotide sequence ID" value="NZ_WTYX01000002.1"/>
</dbReference>
<dbReference type="OrthoDB" id="7929489at2"/>
<reference evidence="2 3" key="1">
    <citation type="submission" date="2019-12" db="EMBL/GenBank/DDBJ databases">
        <title>Genomic-based taxomic classification of the family Erythrobacteraceae.</title>
        <authorList>
            <person name="Xu L."/>
        </authorList>
    </citation>
    <scope>NUCLEOTIDE SEQUENCE [LARGE SCALE GENOMIC DNA]</scope>
    <source>
        <strain evidence="2 3">KCTC 52763</strain>
    </source>
</reference>
<dbReference type="SUPFAM" id="SSF141371">
    <property type="entry name" value="PilZ domain-like"/>
    <property type="match status" value="2"/>
</dbReference>
<sequence length="222" mass="24892">MRGSPEMLQGPEMLVDVEDRVAPRFTLLIRTAKLIVDDQQFLCVIRDISATGFSIRSFHPLDQGKRIAVEFQSGDRQAADMVWQTDEGAGFQFHTPINVDAVVMGLSDYPRRDLRFDLDLPVVLHTHGIKLQAKMANLSRQGGNIQCASNLLIDQMLRIDALGLPEIDARVRWRKPGIYGLIFDTTFSLAELAQLIRNLHVRQKTGSKIARAFQPTPVNPAC</sequence>
<evidence type="ECO:0000313" key="3">
    <source>
        <dbReference type="Proteomes" id="UP000442714"/>
    </source>
</evidence>
<protein>
    <submittedName>
        <fullName evidence="2">PilZ domain-containing protein</fullName>
    </submittedName>
</protein>
<dbReference type="Pfam" id="PF07238">
    <property type="entry name" value="PilZ"/>
    <property type="match status" value="2"/>
</dbReference>
<evidence type="ECO:0000313" key="2">
    <source>
        <dbReference type="EMBL" id="MXO91535.1"/>
    </source>
</evidence>
<organism evidence="2 3">
    <name type="scientific">Pontixanthobacter aquaemixtae</name>
    <dbReference type="NCBI Taxonomy" id="1958940"/>
    <lineage>
        <taxon>Bacteria</taxon>
        <taxon>Pseudomonadati</taxon>
        <taxon>Pseudomonadota</taxon>
        <taxon>Alphaproteobacteria</taxon>
        <taxon>Sphingomonadales</taxon>
        <taxon>Erythrobacteraceae</taxon>
        <taxon>Pontixanthobacter</taxon>
    </lineage>
</organism>
<keyword evidence="3" id="KW-1185">Reference proteome</keyword>
<proteinExistence type="predicted"/>
<dbReference type="EMBL" id="WTYX01000002">
    <property type="protein sequence ID" value="MXO91535.1"/>
    <property type="molecule type" value="Genomic_DNA"/>
</dbReference>
<name>A0A844ZUH4_9SPHN</name>
<dbReference type="GO" id="GO:0035438">
    <property type="term" value="F:cyclic-di-GMP binding"/>
    <property type="evidence" value="ECO:0007669"/>
    <property type="project" value="InterPro"/>
</dbReference>
<accession>A0A844ZUH4</accession>
<evidence type="ECO:0000259" key="1">
    <source>
        <dbReference type="Pfam" id="PF07238"/>
    </source>
</evidence>
<dbReference type="AlphaFoldDB" id="A0A844ZUH4"/>
<dbReference type="InterPro" id="IPR009875">
    <property type="entry name" value="PilZ_domain"/>
</dbReference>
<dbReference type="Gene3D" id="2.40.10.220">
    <property type="entry name" value="predicted glycosyltransferase like domains"/>
    <property type="match status" value="1"/>
</dbReference>
<comment type="caution">
    <text evidence="2">The sequence shown here is derived from an EMBL/GenBank/DDBJ whole genome shotgun (WGS) entry which is preliminary data.</text>
</comment>
<dbReference type="Proteomes" id="UP000442714">
    <property type="component" value="Unassembled WGS sequence"/>
</dbReference>
<gene>
    <name evidence="2" type="ORF">GRI41_11930</name>
</gene>